<accession>A0A023DKK0</accession>
<dbReference type="RefSeq" id="WP_042411884.1">
    <property type="nucleotide sequence ID" value="NZ_BAWO01000075.1"/>
</dbReference>
<keyword evidence="2" id="KW-0732">Signal</keyword>
<dbReference type="SMART" id="SM00014">
    <property type="entry name" value="acidPPc"/>
    <property type="match status" value="1"/>
</dbReference>
<dbReference type="Proteomes" id="UP000023561">
    <property type="component" value="Unassembled WGS sequence"/>
</dbReference>
<dbReference type="Gene3D" id="1.20.144.10">
    <property type="entry name" value="Phosphatidic acid phosphatase type 2/haloperoxidase"/>
    <property type="match status" value="2"/>
</dbReference>
<dbReference type="GeneID" id="301191488"/>
<comment type="caution">
    <text evidence="4">The sequence shown here is derived from an EMBL/GenBank/DDBJ whole genome shotgun (WGS) entry which is preliminary data.</text>
</comment>
<feature type="domain" description="Phosphatidic acid phosphatase type 2/haloperoxidase" evidence="3">
    <location>
        <begin position="76"/>
        <end position="188"/>
    </location>
</feature>
<gene>
    <name evidence="4" type="ORF">GCA01S_075_00040</name>
</gene>
<protein>
    <recommendedName>
        <fullName evidence="3">Phosphatidic acid phosphatase type 2/haloperoxidase domain-containing protein</fullName>
    </recommendedName>
</protein>
<feature type="transmembrane region" description="Helical" evidence="1">
    <location>
        <begin position="146"/>
        <end position="165"/>
    </location>
</feature>
<organism evidence="4 5">
    <name type="scientific">Parageobacillus caldoxylosilyticus NBRC 107762</name>
    <dbReference type="NCBI Taxonomy" id="1220594"/>
    <lineage>
        <taxon>Bacteria</taxon>
        <taxon>Bacillati</taxon>
        <taxon>Bacillota</taxon>
        <taxon>Bacilli</taxon>
        <taxon>Bacillales</taxon>
        <taxon>Anoxybacillaceae</taxon>
        <taxon>Saccharococcus</taxon>
    </lineage>
</organism>
<keyword evidence="1" id="KW-0472">Membrane</keyword>
<dbReference type="PANTHER" id="PTHR14969:SF13">
    <property type="entry name" value="AT30094P"/>
    <property type="match status" value="1"/>
</dbReference>
<feature type="transmembrane region" description="Helical" evidence="1">
    <location>
        <begin position="75"/>
        <end position="95"/>
    </location>
</feature>
<dbReference type="Pfam" id="PF01569">
    <property type="entry name" value="PAP2"/>
    <property type="match status" value="1"/>
</dbReference>
<evidence type="ECO:0000313" key="4">
    <source>
        <dbReference type="EMBL" id="GAJ41546.1"/>
    </source>
</evidence>
<feature type="chain" id="PRO_5001518599" description="Phosphatidic acid phosphatase type 2/haloperoxidase domain-containing protein" evidence="2">
    <location>
        <begin position="25"/>
        <end position="212"/>
    </location>
</feature>
<feature type="transmembrane region" description="Helical" evidence="1">
    <location>
        <begin position="115"/>
        <end position="134"/>
    </location>
</feature>
<evidence type="ECO:0000256" key="2">
    <source>
        <dbReference type="SAM" id="SignalP"/>
    </source>
</evidence>
<dbReference type="EMBL" id="BAWO01000075">
    <property type="protein sequence ID" value="GAJ41546.1"/>
    <property type="molecule type" value="Genomic_DNA"/>
</dbReference>
<feature type="transmembrane region" description="Helical" evidence="1">
    <location>
        <begin position="48"/>
        <end position="68"/>
    </location>
</feature>
<reference evidence="4 5" key="1">
    <citation type="submission" date="2014-04" db="EMBL/GenBank/DDBJ databases">
        <title>Whole genome shotgun sequence of Geobacillus caldoxylosilyticus NBRC 107762.</title>
        <authorList>
            <person name="Hosoyama A."/>
            <person name="Hosoyama Y."/>
            <person name="Katano-Makiyama Y."/>
            <person name="Tsuchikane K."/>
            <person name="Ohji S."/>
            <person name="Ichikawa N."/>
            <person name="Yamazoe A."/>
            <person name="Fujita N."/>
        </authorList>
    </citation>
    <scope>NUCLEOTIDE SEQUENCE [LARGE SCALE GENOMIC DNA]</scope>
    <source>
        <strain evidence="4 5">NBRC 107762</strain>
    </source>
</reference>
<dbReference type="OrthoDB" id="9789113at2"/>
<keyword evidence="1" id="KW-1133">Transmembrane helix</keyword>
<keyword evidence="1" id="KW-0812">Transmembrane</keyword>
<evidence type="ECO:0000259" key="3">
    <source>
        <dbReference type="SMART" id="SM00014"/>
    </source>
</evidence>
<dbReference type="PANTHER" id="PTHR14969">
    <property type="entry name" value="SPHINGOSINE-1-PHOSPHATE PHOSPHOHYDROLASE"/>
    <property type="match status" value="1"/>
</dbReference>
<dbReference type="SUPFAM" id="SSF48317">
    <property type="entry name" value="Acid phosphatase/Vanadium-dependent haloperoxidase"/>
    <property type="match status" value="1"/>
</dbReference>
<evidence type="ECO:0000256" key="1">
    <source>
        <dbReference type="SAM" id="Phobius"/>
    </source>
</evidence>
<keyword evidence="5" id="KW-1185">Reference proteome</keyword>
<sequence length="212" mass="23851">MNKRLLSVSAVVFLLFLSIWAAVAAGATNAIDQRLLQLFGAWGWLDRFTVLGNNYTIGIFSIILLLFLWFRKRDYYGMVLVLAAVGGGYGLNTFIKDLVGRARPPFAQGVHGFSFPSGHAMVGSIYLLLIAYFLSKEVKKASQRWVIFFLFGLFALLTGLSRLSLQVHYPSDVLAGFLLGIAYLFTCISVYQFFVVEWIRAKQREHSKDGHH</sequence>
<dbReference type="AlphaFoldDB" id="A0A023DKK0"/>
<feature type="signal peptide" evidence="2">
    <location>
        <begin position="1"/>
        <end position="24"/>
    </location>
</feature>
<dbReference type="InterPro" id="IPR036938">
    <property type="entry name" value="PAP2/HPO_sf"/>
</dbReference>
<dbReference type="CDD" id="cd03392">
    <property type="entry name" value="PAP2_like_2"/>
    <property type="match status" value="1"/>
</dbReference>
<feature type="transmembrane region" description="Helical" evidence="1">
    <location>
        <begin position="177"/>
        <end position="199"/>
    </location>
</feature>
<name>A0A023DKK0_9BACL</name>
<proteinExistence type="predicted"/>
<dbReference type="InterPro" id="IPR000326">
    <property type="entry name" value="PAP2/HPO"/>
</dbReference>
<evidence type="ECO:0000313" key="5">
    <source>
        <dbReference type="Proteomes" id="UP000023561"/>
    </source>
</evidence>